<keyword evidence="4" id="KW-1185">Reference proteome</keyword>
<reference evidence="3" key="2">
    <citation type="submission" date="2020-09" db="EMBL/GenBank/DDBJ databases">
        <authorList>
            <person name="Sun Q."/>
            <person name="Zhou Y."/>
        </authorList>
    </citation>
    <scope>NUCLEOTIDE SEQUENCE</scope>
    <source>
        <strain evidence="3">CGMCC 1.12160</strain>
    </source>
</reference>
<dbReference type="Proteomes" id="UP000605670">
    <property type="component" value="Unassembled WGS sequence"/>
</dbReference>
<evidence type="ECO:0000259" key="1">
    <source>
        <dbReference type="Pfam" id="PF04480"/>
    </source>
</evidence>
<feature type="domain" description="AbiEi antitoxin N-terminal" evidence="2">
    <location>
        <begin position="14"/>
        <end position="54"/>
    </location>
</feature>
<protein>
    <recommendedName>
        <fullName evidence="5">Transcriptional regulator, AbiEi antitoxin, Type IV TA system</fullName>
    </recommendedName>
</protein>
<dbReference type="Pfam" id="PF13338">
    <property type="entry name" value="AbiEi_4"/>
    <property type="match status" value="1"/>
</dbReference>
<evidence type="ECO:0000313" key="4">
    <source>
        <dbReference type="Proteomes" id="UP000605670"/>
    </source>
</evidence>
<evidence type="ECO:0000259" key="2">
    <source>
        <dbReference type="Pfam" id="PF13338"/>
    </source>
</evidence>
<dbReference type="AlphaFoldDB" id="A0A917BJY4"/>
<dbReference type="InterPro" id="IPR007569">
    <property type="entry name" value="DUF559"/>
</dbReference>
<accession>A0A917BJY4</accession>
<reference evidence="3" key="1">
    <citation type="journal article" date="2014" name="Int. J. Syst. Evol. Microbiol.">
        <title>Complete genome sequence of Corynebacterium casei LMG S-19264T (=DSM 44701T), isolated from a smear-ripened cheese.</title>
        <authorList>
            <consortium name="US DOE Joint Genome Institute (JGI-PGF)"/>
            <person name="Walter F."/>
            <person name="Albersmeier A."/>
            <person name="Kalinowski J."/>
            <person name="Ruckert C."/>
        </authorList>
    </citation>
    <scope>NUCLEOTIDE SEQUENCE</scope>
    <source>
        <strain evidence="3">CGMCC 1.12160</strain>
    </source>
</reference>
<evidence type="ECO:0008006" key="5">
    <source>
        <dbReference type="Google" id="ProtNLM"/>
    </source>
</evidence>
<dbReference type="RefSeq" id="WP_188428290.1">
    <property type="nucleotide sequence ID" value="NZ_BAABKH010000005.1"/>
</dbReference>
<dbReference type="SUPFAM" id="SSF52980">
    <property type="entry name" value="Restriction endonuclease-like"/>
    <property type="match status" value="1"/>
</dbReference>
<evidence type="ECO:0000313" key="3">
    <source>
        <dbReference type="EMBL" id="GGF42622.1"/>
    </source>
</evidence>
<sequence>MTTPHVQSCVSTLLAAQHHVVTSDQLHGAGLTYENVVRLVDEGCLLRLRRSVYVDRDWWASSAPWDRHAVRARGYAMALGATAAAAAEETADAVDARRAPGRLALSHHSALALQGAGLYGVDDLVHLCRIDGGRGHRSSGLMMHAPVRPEHTVVVDGLRVVMPALACLQVAVLAGAEAGLVAADSLLRDGVVTREALTDARPHLKARAAGPVVDLVLALADGRRESAGESRTAWLAHQLGLPPLVPQVVISEDDGSFVARVDFVVEGTRVVVEFDGMMKYTDPGTLAAEKLREDRLRELGYEVVRITWADLARPETVRRRIQAALDRAAARAA</sequence>
<dbReference type="InterPro" id="IPR011335">
    <property type="entry name" value="Restrct_endonuc-II-like"/>
</dbReference>
<dbReference type="InterPro" id="IPR025159">
    <property type="entry name" value="AbiEi_N"/>
</dbReference>
<dbReference type="EMBL" id="BMEM01000001">
    <property type="protein sequence ID" value="GGF42622.1"/>
    <property type="molecule type" value="Genomic_DNA"/>
</dbReference>
<proteinExistence type="predicted"/>
<dbReference type="Gene3D" id="3.40.960.10">
    <property type="entry name" value="VSR Endonuclease"/>
    <property type="match status" value="1"/>
</dbReference>
<feature type="domain" description="DUF559" evidence="1">
    <location>
        <begin position="261"/>
        <end position="325"/>
    </location>
</feature>
<comment type="caution">
    <text evidence="3">The sequence shown here is derived from an EMBL/GenBank/DDBJ whole genome shotgun (WGS) entry which is preliminary data.</text>
</comment>
<organism evidence="3 4">
    <name type="scientific">Ornithinimicrobium tianjinense</name>
    <dbReference type="NCBI Taxonomy" id="1195761"/>
    <lineage>
        <taxon>Bacteria</taxon>
        <taxon>Bacillati</taxon>
        <taxon>Actinomycetota</taxon>
        <taxon>Actinomycetes</taxon>
        <taxon>Micrococcales</taxon>
        <taxon>Ornithinimicrobiaceae</taxon>
        <taxon>Ornithinimicrobium</taxon>
    </lineage>
</organism>
<name>A0A917BJY4_9MICO</name>
<dbReference type="Pfam" id="PF04480">
    <property type="entry name" value="DUF559"/>
    <property type="match status" value="1"/>
</dbReference>
<gene>
    <name evidence="3" type="ORF">GCM10011366_08040</name>
</gene>